<dbReference type="EC" id="3.5.4.2" evidence="2 6"/>
<dbReference type="InterPro" id="IPR006680">
    <property type="entry name" value="Amidohydro-rel"/>
</dbReference>
<dbReference type="InterPro" id="IPR006679">
    <property type="entry name" value="Adenine_deam"/>
</dbReference>
<dbReference type="InterPro" id="IPR011059">
    <property type="entry name" value="Metal-dep_hydrolase_composite"/>
</dbReference>
<dbReference type="Pfam" id="PF13382">
    <property type="entry name" value="Adenine_deam_C"/>
    <property type="match status" value="1"/>
</dbReference>
<gene>
    <name evidence="9" type="primary">adeC_2</name>
    <name evidence="6" type="synonym">ade</name>
    <name evidence="9" type="ORF">DSM106044_02638</name>
</gene>
<dbReference type="Gene3D" id="2.30.40.10">
    <property type="entry name" value="Urease, subunit C, domain 1"/>
    <property type="match status" value="1"/>
</dbReference>
<dbReference type="Proteomes" id="UP000306509">
    <property type="component" value="Unassembled WGS sequence"/>
</dbReference>
<keyword evidence="3 6" id="KW-0378">Hydrolase</keyword>
<evidence type="ECO:0000256" key="3">
    <source>
        <dbReference type="ARBA" id="ARBA00022801"/>
    </source>
</evidence>
<dbReference type="GO" id="GO:0006146">
    <property type="term" value="P:adenine catabolic process"/>
    <property type="evidence" value="ECO:0007669"/>
    <property type="project" value="InterPro"/>
</dbReference>
<feature type="domain" description="Adenine deaminase C-terminal" evidence="8">
    <location>
        <begin position="395"/>
        <end position="561"/>
    </location>
</feature>
<evidence type="ECO:0000256" key="5">
    <source>
        <dbReference type="ARBA" id="ARBA00047720"/>
    </source>
</evidence>
<feature type="domain" description="Amidohydrolase-related" evidence="7">
    <location>
        <begin position="64"/>
        <end position="347"/>
    </location>
</feature>
<dbReference type="PANTHER" id="PTHR11113">
    <property type="entry name" value="N-ACETYLGLUCOSAMINE-6-PHOSPHATE DEACETYLASE"/>
    <property type="match status" value="1"/>
</dbReference>
<evidence type="ECO:0000256" key="2">
    <source>
        <dbReference type="ARBA" id="ARBA00012782"/>
    </source>
</evidence>
<evidence type="ECO:0000313" key="10">
    <source>
        <dbReference type="Proteomes" id="UP000306509"/>
    </source>
</evidence>
<accession>A0A4U8Q6J3</accession>
<organism evidence="9 10">
    <name type="scientific">Robinsoniella peoriensis</name>
    <dbReference type="NCBI Taxonomy" id="180332"/>
    <lineage>
        <taxon>Bacteria</taxon>
        <taxon>Bacillati</taxon>
        <taxon>Bacillota</taxon>
        <taxon>Clostridia</taxon>
        <taxon>Lachnospirales</taxon>
        <taxon>Lachnospiraceae</taxon>
        <taxon>Robinsoniella</taxon>
    </lineage>
</organism>
<dbReference type="NCBIfam" id="TIGR01178">
    <property type="entry name" value="ade"/>
    <property type="match status" value="1"/>
</dbReference>
<dbReference type="RefSeq" id="WP_138002589.1">
    <property type="nucleotide sequence ID" value="NZ_QGQD01000054.1"/>
</dbReference>
<dbReference type="CDD" id="cd01295">
    <property type="entry name" value="AdeC"/>
    <property type="match status" value="1"/>
</dbReference>
<dbReference type="Gene3D" id="3.20.20.140">
    <property type="entry name" value="Metal-dependent hydrolases"/>
    <property type="match status" value="1"/>
</dbReference>
<evidence type="ECO:0000259" key="8">
    <source>
        <dbReference type="Pfam" id="PF13382"/>
    </source>
</evidence>
<evidence type="ECO:0000256" key="1">
    <source>
        <dbReference type="ARBA" id="ARBA00006773"/>
    </source>
</evidence>
<name>A0A4U8Q6J3_9FIRM</name>
<comment type="cofactor">
    <cofactor evidence="6">
        <name>Mn(2+)</name>
        <dbReference type="ChEBI" id="CHEBI:29035"/>
    </cofactor>
</comment>
<keyword evidence="10" id="KW-1185">Reference proteome</keyword>
<sequence length="565" mass="60826">MTSKQTLCEAASGRIPADTVFKNGKIINVITQEIYAADVAVYQGMIVGIGSYHGSSEIDCSGKYLCPGLMDAHLHIESSMVTPCEMTKSVLPDGTTTLIADPHEMVNVCGSKAIDYLLKAAAKLPVNLFVMLPSSVPATPFETNGAKFEAEDIHTYIHHSRVLGLGEVMCFPQVLSGDATIFEKLELAKEKTADGHAPGLSGQEIQTYACAGIATDHECVHFEEALAKCRAGMKILVREGSAAKNIDGIIPGLVQSQLPLDQFLLCTDDKHLEDIWKEGHISHCVRRSIALGLKPAAAIAMASIHTARTYGLTGYGAIAPGYHADLLILDDLENFAVSSVYKDGRLVTPQWMEQLEDIPIPADLLHTVHFQEITTSQLALPCKEDMHVIEMVPHQILTKNVIAQVPAKDGLFCPGDGYTKLCVVERHRGTGNIAIAPLKGFGIRDGAIATTVAHDSHNIIAAGDNDQDLAAAINHLKQIQGGYVIASKGKVLASLPLPLFGLMSTASGKVTSEITSKMLKLAHEMGIPEYFDPFITLSFMALPVIPEIRLTDLGLFDSTAQKFIN</sequence>
<dbReference type="PANTHER" id="PTHR11113:SF2">
    <property type="entry name" value="ADENINE DEAMINASE"/>
    <property type="match status" value="1"/>
</dbReference>
<protein>
    <recommendedName>
        <fullName evidence="2 6">Adenine deaminase</fullName>
        <shortName evidence="6">Adenase</shortName>
        <shortName evidence="6">Adenine aminase</shortName>
        <ecNumber evidence="2 6">3.5.4.2</ecNumber>
    </recommendedName>
</protein>
<dbReference type="HAMAP" id="MF_01518">
    <property type="entry name" value="Adenine_deamin"/>
    <property type="match status" value="1"/>
</dbReference>
<dbReference type="InterPro" id="IPR026912">
    <property type="entry name" value="Adenine_deam_C"/>
</dbReference>
<dbReference type="GO" id="GO:0000034">
    <property type="term" value="F:adenine deaminase activity"/>
    <property type="evidence" value="ECO:0007669"/>
    <property type="project" value="UniProtKB-UniRule"/>
</dbReference>
<keyword evidence="4 6" id="KW-0464">Manganese</keyword>
<dbReference type="EMBL" id="QGQD01000054">
    <property type="protein sequence ID" value="TLD00505.1"/>
    <property type="molecule type" value="Genomic_DNA"/>
</dbReference>
<evidence type="ECO:0000256" key="4">
    <source>
        <dbReference type="ARBA" id="ARBA00023211"/>
    </source>
</evidence>
<comment type="similarity">
    <text evidence="1 6">Belongs to the metallo-dependent hydrolases superfamily. Adenine deaminase family.</text>
</comment>
<evidence type="ECO:0000256" key="6">
    <source>
        <dbReference type="HAMAP-Rule" id="MF_01518"/>
    </source>
</evidence>
<dbReference type="InterPro" id="IPR032466">
    <property type="entry name" value="Metal_Hydrolase"/>
</dbReference>
<dbReference type="Pfam" id="PF01979">
    <property type="entry name" value="Amidohydro_1"/>
    <property type="match status" value="1"/>
</dbReference>
<dbReference type="SUPFAM" id="SSF51338">
    <property type="entry name" value="Composite domain of metallo-dependent hydrolases"/>
    <property type="match status" value="1"/>
</dbReference>
<comment type="catalytic activity">
    <reaction evidence="5 6">
        <text>adenine + H2O + H(+) = hypoxanthine + NH4(+)</text>
        <dbReference type="Rhea" id="RHEA:23688"/>
        <dbReference type="ChEBI" id="CHEBI:15377"/>
        <dbReference type="ChEBI" id="CHEBI:15378"/>
        <dbReference type="ChEBI" id="CHEBI:16708"/>
        <dbReference type="ChEBI" id="CHEBI:17368"/>
        <dbReference type="ChEBI" id="CHEBI:28938"/>
        <dbReference type="EC" id="3.5.4.2"/>
    </reaction>
</comment>
<evidence type="ECO:0000259" key="7">
    <source>
        <dbReference type="Pfam" id="PF01979"/>
    </source>
</evidence>
<proteinExistence type="inferred from homology"/>
<dbReference type="SUPFAM" id="SSF51556">
    <property type="entry name" value="Metallo-dependent hydrolases"/>
    <property type="match status" value="1"/>
</dbReference>
<reference evidence="9 10" key="1">
    <citation type="journal article" date="2019" name="Anaerobe">
        <title>Detection of Robinsoniella peoriensis in multiple bone samples of a trauma patient.</title>
        <authorList>
            <person name="Schrottner P."/>
            <person name="Hartwich K."/>
            <person name="Bunk B."/>
            <person name="Schober I."/>
            <person name="Helbig S."/>
            <person name="Rudolph W.W."/>
            <person name="Gunzer F."/>
        </authorList>
    </citation>
    <scope>NUCLEOTIDE SEQUENCE [LARGE SCALE GENOMIC DNA]</scope>
    <source>
        <strain evidence="9 10">DSM 106044</strain>
    </source>
</reference>
<comment type="caution">
    <text evidence="9">The sequence shown here is derived from an EMBL/GenBank/DDBJ whole genome shotgun (WGS) entry which is preliminary data.</text>
</comment>
<dbReference type="STRING" id="180332.GCA_000797495_01359"/>
<dbReference type="AlphaFoldDB" id="A0A4U8Q6J3"/>
<evidence type="ECO:0000313" key="9">
    <source>
        <dbReference type="EMBL" id="TLD00505.1"/>
    </source>
</evidence>